<keyword evidence="2" id="KW-0812">Transmembrane</keyword>
<keyword evidence="2" id="KW-1133">Transmembrane helix</keyword>
<dbReference type="InterPro" id="IPR044068">
    <property type="entry name" value="CB"/>
</dbReference>
<dbReference type="PROSITE" id="PS51900">
    <property type="entry name" value="CB"/>
    <property type="match status" value="1"/>
</dbReference>
<organism evidence="4 5">
    <name type="scientific">Candidatus Woesebacteria bacterium GW2011_GWB1_39_10</name>
    <dbReference type="NCBI Taxonomy" id="1618572"/>
    <lineage>
        <taxon>Bacteria</taxon>
        <taxon>Candidatus Woeseibacteriota</taxon>
    </lineage>
</organism>
<dbReference type="PATRIC" id="fig|1618572.3.peg.422"/>
<dbReference type="GO" id="GO:0003677">
    <property type="term" value="F:DNA binding"/>
    <property type="evidence" value="ECO:0007669"/>
    <property type="project" value="UniProtKB-UniRule"/>
</dbReference>
<dbReference type="EMBL" id="LBVU01000002">
    <property type="protein sequence ID" value="KKQ92589.1"/>
    <property type="molecule type" value="Genomic_DNA"/>
</dbReference>
<dbReference type="Proteomes" id="UP000034774">
    <property type="component" value="Unassembled WGS sequence"/>
</dbReference>
<evidence type="ECO:0000313" key="5">
    <source>
        <dbReference type="Proteomes" id="UP000034774"/>
    </source>
</evidence>
<keyword evidence="2" id="KW-0472">Membrane</keyword>
<comment type="caution">
    <text evidence="4">The sequence shown here is derived from an EMBL/GenBank/DDBJ whole genome shotgun (WGS) entry which is preliminary data.</text>
</comment>
<evidence type="ECO:0000313" key="4">
    <source>
        <dbReference type="EMBL" id="KKQ92589.1"/>
    </source>
</evidence>
<reference evidence="4 5" key="1">
    <citation type="journal article" date="2015" name="Nature">
        <title>rRNA introns, odd ribosomes, and small enigmatic genomes across a large radiation of phyla.</title>
        <authorList>
            <person name="Brown C.T."/>
            <person name="Hug L.A."/>
            <person name="Thomas B.C."/>
            <person name="Sharon I."/>
            <person name="Castelle C.J."/>
            <person name="Singh A."/>
            <person name="Wilkins M.J."/>
            <person name="Williams K.H."/>
            <person name="Banfield J.F."/>
        </authorList>
    </citation>
    <scope>NUCLEOTIDE SEQUENCE [LARGE SCALE GENOMIC DNA]</scope>
</reference>
<name>A0A0G0P3D7_9BACT</name>
<sequence>MNTLPKLTLGLIKAYQAEIARSGSTATAKRKMVSLKKFLDWAAKEGKIQDVGFKIYDSESKNQNERISAKKAVNTRFSNLYKRYRSIPGTSYLNIAILVILSSALGLGIYNQFFKNTTNPFAATSLIRPNRYLSFQGRLTNQFLNPITAVTSVVFTLYDAASAGTTLWTGTCDVTPDTDGVFSTLLGSDCGSEISSSVFSDNASVWLGVKVAADAEATPRIQIATVAYALNSETLKGYPASSSATINTVPVVNNSGQIVLAVSSPKIQSTTGTFAIEGQAITIQTPSASNGNVTIAPDGTGQLNLTFTGASPGSGTGMVNATDANLTSGSLYYGSVASDASGYNLLQLQSGSSLTNKFVVDSAGNSSQSGTLTFGGTATIQSTASRALTLGGSTTGNITLNPLNAVAGGYVAPNTTNVTDLGTSSLLFRNIYGTTLYQGTNQVCDESNNCNFATGTNYWQLNTLTLSPANNTYDLAIGGTATSSAKFQAFALEKAADATSRLAKLNSSVITTGTLFEATASAITSGNIIKLGQGGNSAFSGNGLYMDFDNTGGGGGTFTGNFLKFDDATTTKFTVDASGNVGGAGVGQFGGITTTIFSRFGTAASGHALSVASDVLVGGKLELDGTFFLDGGTIANSAGTGTITFSATPTTSSNALSASNWLIENTANVGQAALIVNQQKAGDIFTASASGTPKFTIQNDGDVNMVGDITVGGGNINTGNIAFVIGDATTDGITFTTDGTGNGEYTFSVDGIGDADLDWGTGAGQIDVTDVENGSVNILLETEIDASS</sequence>
<evidence type="ECO:0000256" key="2">
    <source>
        <dbReference type="SAM" id="Phobius"/>
    </source>
</evidence>
<keyword evidence="1" id="KW-0238">DNA-binding</keyword>
<protein>
    <recommendedName>
        <fullName evidence="3">Core-binding (CB) domain-containing protein</fullName>
    </recommendedName>
</protein>
<feature type="domain" description="Core-binding (CB)" evidence="3">
    <location>
        <begin position="1"/>
        <end position="43"/>
    </location>
</feature>
<evidence type="ECO:0000259" key="3">
    <source>
        <dbReference type="PROSITE" id="PS51900"/>
    </source>
</evidence>
<feature type="non-terminal residue" evidence="4">
    <location>
        <position position="788"/>
    </location>
</feature>
<accession>A0A0G0P3D7</accession>
<gene>
    <name evidence="4" type="ORF">UT17_C0002G0252</name>
</gene>
<dbReference type="STRING" id="1618572.UT17_C0002G0252"/>
<evidence type="ECO:0000256" key="1">
    <source>
        <dbReference type="PROSITE-ProRule" id="PRU01248"/>
    </source>
</evidence>
<feature type="transmembrane region" description="Helical" evidence="2">
    <location>
        <begin position="92"/>
        <end position="110"/>
    </location>
</feature>
<dbReference type="AlphaFoldDB" id="A0A0G0P3D7"/>
<proteinExistence type="predicted"/>